<dbReference type="EMBL" id="RAYQ01000005">
    <property type="protein sequence ID" value="RKI92515.1"/>
    <property type="molecule type" value="Genomic_DNA"/>
</dbReference>
<reference evidence="2 3" key="1">
    <citation type="submission" date="2018-09" db="EMBL/GenBank/DDBJ databases">
        <title>Murine metabolic-syndrome-specific gut microbial biobank.</title>
        <authorList>
            <person name="Liu C."/>
        </authorList>
    </citation>
    <scope>NUCLEOTIDE SEQUENCE [LARGE SCALE GENOMIC DNA]</scope>
    <source>
        <strain evidence="2 3">0.1xD8-82</strain>
    </source>
</reference>
<dbReference type="Gene3D" id="1.25.40.10">
    <property type="entry name" value="Tetratricopeptide repeat domain"/>
    <property type="match status" value="1"/>
</dbReference>
<evidence type="ECO:0000259" key="1">
    <source>
        <dbReference type="Pfam" id="PF00535"/>
    </source>
</evidence>
<dbReference type="AlphaFoldDB" id="A0A3A9B1D9"/>
<keyword evidence="2" id="KW-0808">Transferase</keyword>
<dbReference type="SUPFAM" id="SSF81901">
    <property type="entry name" value="HCP-like"/>
    <property type="match status" value="1"/>
</dbReference>
<dbReference type="OrthoDB" id="9815923at2"/>
<dbReference type="InterPro" id="IPR001173">
    <property type="entry name" value="Glyco_trans_2-like"/>
</dbReference>
<feature type="domain" description="Glycosyltransferase 2-like" evidence="1">
    <location>
        <begin position="5"/>
        <end position="125"/>
    </location>
</feature>
<dbReference type="InterPro" id="IPR029044">
    <property type="entry name" value="Nucleotide-diphossugar_trans"/>
</dbReference>
<comment type="caution">
    <text evidence="2">The sequence shown here is derived from an EMBL/GenBank/DDBJ whole genome shotgun (WGS) entry which is preliminary data.</text>
</comment>
<sequence>MVTVSLCMIVKNEEKILARCLDSIGDLADEIIIVDTGSRDRTKEIAARYTDKIYDFQWIRDFAAARNFAFSKAACDYIYSADADEVLDESNREKFRALKENLVPEVEIVQMYYANQLSFGTVYNFDKELRPKLFKRLRTFCWIEPVHETVRLSPVVFDSDIEITHLPQGSHAGRDLEIFYQIAAEGKALSCRLKNMYAKELMISGTAENFQKAERYFTQIADSEDTEPEQMKEAVCVLVKAARIRGDYLKMYRYAMKDIASEGVSEVCFELGEYYFGQKEYQEAAIWYYNAAYETQSILNIHSGGDFPLMRLADCYEKMGMYEQAKGYRQQAREWSRSVKEM</sequence>
<evidence type="ECO:0000313" key="2">
    <source>
        <dbReference type="EMBL" id="RKI92515.1"/>
    </source>
</evidence>
<accession>A0A3A9B1D9</accession>
<dbReference type="PANTHER" id="PTHR43630:SF2">
    <property type="entry name" value="GLYCOSYLTRANSFERASE"/>
    <property type="match status" value="1"/>
</dbReference>
<keyword evidence="3" id="KW-1185">Reference proteome</keyword>
<dbReference type="Proteomes" id="UP000280696">
    <property type="component" value="Unassembled WGS sequence"/>
</dbReference>
<dbReference type="Gene3D" id="3.90.550.10">
    <property type="entry name" value="Spore Coat Polysaccharide Biosynthesis Protein SpsA, Chain A"/>
    <property type="match status" value="1"/>
</dbReference>
<dbReference type="SUPFAM" id="SSF53448">
    <property type="entry name" value="Nucleotide-diphospho-sugar transferases"/>
    <property type="match status" value="1"/>
</dbReference>
<dbReference type="CDD" id="cd02511">
    <property type="entry name" value="Beta4Glucosyltransferase"/>
    <property type="match status" value="1"/>
</dbReference>
<dbReference type="InterPro" id="IPR011990">
    <property type="entry name" value="TPR-like_helical_dom_sf"/>
</dbReference>
<proteinExistence type="predicted"/>
<dbReference type="Pfam" id="PF00535">
    <property type="entry name" value="Glycos_transf_2"/>
    <property type="match status" value="1"/>
</dbReference>
<gene>
    <name evidence="2" type="ORF">D7V94_07060</name>
</gene>
<dbReference type="GO" id="GO:0016740">
    <property type="term" value="F:transferase activity"/>
    <property type="evidence" value="ECO:0007669"/>
    <property type="project" value="UniProtKB-KW"/>
</dbReference>
<organism evidence="2 3">
    <name type="scientific">Parablautia intestinalis</name>
    <dbReference type="NCBI Taxonomy" id="2320100"/>
    <lineage>
        <taxon>Bacteria</taxon>
        <taxon>Bacillati</taxon>
        <taxon>Bacillota</taxon>
        <taxon>Clostridia</taxon>
        <taxon>Lachnospirales</taxon>
        <taxon>Lachnospiraceae</taxon>
        <taxon>Parablautia</taxon>
    </lineage>
</organism>
<protein>
    <submittedName>
        <fullName evidence="2">Glycosyltransferase family 2 protein</fullName>
    </submittedName>
</protein>
<name>A0A3A9B1D9_9FIRM</name>
<evidence type="ECO:0000313" key="3">
    <source>
        <dbReference type="Proteomes" id="UP000280696"/>
    </source>
</evidence>
<dbReference type="PANTHER" id="PTHR43630">
    <property type="entry name" value="POLY-BETA-1,6-N-ACETYL-D-GLUCOSAMINE SYNTHASE"/>
    <property type="match status" value="1"/>
</dbReference>